<dbReference type="GO" id="GO:1902936">
    <property type="term" value="F:phosphatidylinositol bisphosphate binding"/>
    <property type="evidence" value="ECO:0007669"/>
    <property type="project" value="TreeGrafter"/>
</dbReference>
<protein>
    <recommendedName>
        <fullName evidence="2">CRAL-TRIO domain-containing protein</fullName>
    </recommendedName>
</protein>
<dbReference type="SUPFAM" id="SSF46938">
    <property type="entry name" value="CRAL/TRIO N-terminal domain"/>
    <property type="match status" value="1"/>
</dbReference>
<feature type="region of interest" description="Disordered" evidence="1">
    <location>
        <begin position="290"/>
        <end position="423"/>
    </location>
</feature>
<dbReference type="InterPro" id="IPR011074">
    <property type="entry name" value="CRAL/TRIO_N_dom"/>
</dbReference>
<sequence length="423" mass="46284">MDIHCELGGRWGRHMSGIFPNDELNLEDRMKESSMPLPDKTHAVQQLHALLPTRPDVAFLRTDPPFLLRFLRARKFRVGDAFLLLSHYFEYRQRHRELFRGLNVGGGNGSDGETGIQTALLDGLPGVLAERDPCGRPLIILLASNWDHTKYDVRTVYQAVLLTLEKLVEDEAVQAAGVVAILDWSNFPARLTTSLSPKLLRLMLDGLQDAFPLRLGALHLVNQPWYVEAALGLARPFLKEKLRSRIHVHGNNLATLHAQVPPRLLPAELGGEGGEYHAHTWASTMLNHTPLTIHPPAAANTQSTNHTPPADNTQSTNLTTTAVTNKTPPTPTSPKSLVDISPSPTQQSPTPDSPAKSIEDFSSVCKSPKASNSDSQSTPLVTKNNTAIKTSKSLTSMLFGKTESDNTTNGNVSEGEETALKAH</sequence>
<dbReference type="InterPro" id="IPR036865">
    <property type="entry name" value="CRAL-TRIO_dom_sf"/>
</dbReference>
<dbReference type="SMART" id="SM01100">
    <property type="entry name" value="CRAL_TRIO_N"/>
    <property type="match status" value="1"/>
</dbReference>
<evidence type="ECO:0000313" key="4">
    <source>
        <dbReference type="Proteomes" id="UP001292094"/>
    </source>
</evidence>
<dbReference type="Gene3D" id="1.20.5.1200">
    <property type="entry name" value="Alpha-tocopherol transfer"/>
    <property type="match status" value="1"/>
</dbReference>
<dbReference type="SMART" id="SM00516">
    <property type="entry name" value="SEC14"/>
    <property type="match status" value="1"/>
</dbReference>
<dbReference type="AlphaFoldDB" id="A0AAE1PXZ9"/>
<evidence type="ECO:0000313" key="3">
    <source>
        <dbReference type="EMBL" id="KAK4315584.1"/>
    </source>
</evidence>
<dbReference type="PROSITE" id="PS50191">
    <property type="entry name" value="CRAL_TRIO"/>
    <property type="match status" value="1"/>
</dbReference>
<keyword evidence="4" id="KW-1185">Reference proteome</keyword>
<reference evidence="3" key="1">
    <citation type="submission" date="2023-11" db="EMBL/GenBank/DDBJ databases">
        <title>Genome assemblies of two species of porcelain crab, Petrolisthes cinctipes and Petrolisthes manimaculis (Anomura: Porcellanidae).</title>
        <authorList>
            <person name="Angst P."/>
        </authorList>
    </citation>
    <scope>NUCLEOTIDE SEQUENCE</scope>
    <source>
        <strain evidence="3">PB745_02</strain>
        <tissue evidence="3">Gill</tissue>
    </source>
</reference>
<dbReference type="CDD" id="cd00170">
    <property type="entry name" value="SEC14"/>
    <property type="match status" value="1"/>
</dbReference>
<feature type="compositionally biased region" description="Polar residues" evidence="1">
    <location>
        <begin position="369"/>
        <end position="396"/>
    </location>
</feature>
<feature type="compositionally biased region" description="Polar residues" evidence="1">
    <location>
        <begin position="299"/>
        <end position="311"/>
    </location>
</feature>
<comment type="caution">
    <text evidence="3">The sequence shown here is derived from an EMBL/GenBank/DDBJ whole genome shotgun (WGS) entry which is preliminary data.</text>
</comment>
<feature type="compositionally biased region" description="Low complexity" evidence="1">
    <location>
        <begin position="312"/>
        <end position="354"/>
    </location>
</feature>
<dbReference type="Proteomes" id="UP001292094">
    <property type="component" value="Unassembled WGS sequence"/>
</dbReference>
<proteinExistence type="predicted"/>
<gene>
    <name evidence="3" type="ORF">Pmani_013195</name>
</gene>
<dbReference type="Pfam" id="PF03765">
    <property type="entry name" value="CRAL_TRIO_N"/>
    <property type="match status" value="1"/>
</dbReference>
<dbReference type="Gene3D" id="1.10.8.20">
    <property type="entry name" value="N-terminal domain of phosphatidylinositol transfer protein sec14p"/>
    <property type="match status" value="1"/>
</dbReference>
<name>A0AAE1PXZ9_9EUCA</name>
<evidence type="ECO:0000256" key="1">
    <source>
        <dbReference type="SAM" id="MobiDB-lite"/>
    </source>
</evidence>
<dbReference type="PANTHER" id="PTHR10174:SF231">
    <property type="entry name" value="CLAVESIN-2-LIKE PROTEIN"/>
    <property type="match status" value="1"/>
</dbReference>
<accession>A0AAE1PXZ9</accession>
<dbReference type="Pfam" id="PF00650">
    <property type="entry name" value="CRAL_TRIO"/>
    <property type="match status" value="1"/>
</dbReference>
<dbReference type="Gene3D" id="3.40.525.10">
    <property type="entry name" value="CRAL-TRIO lipid binding domain"/>
    <property type="match status" value="1"/>
</dbReference>
<evidence type="ECO:0000259" key="2">
    <source>
        <dbReference type="PROSITE" id="PS50191"/>
    </source>
</evidence>
<dbReference type="InterPro" id="IPR001251">
    <property type="entry name" value="CRAL-TRIO_dom"/>
</dbReference>
<dbReference type="SUPFAM" id="SSF52087">
    <property type="entry name" value="CRAL/TRIO domain"/>
    <property type="match status" value="1"/>
</dbReference>
<dbReference type="InterPro" id="IPR036273">
    <property type="entry name" value="CRAL/TRIO_N_dom_sf"/>
</dbReference>
<organism evidence="3 4">
    <name type="scientific">Petrolisthes manimaculis</name>
    <dbReference type="NCBI Taxonomy" id="1843537"/>
    <lineage>
        <taxon>Eukaryota</taxon>
        <taxon>Metazoa</taxon>
        <taxon>Ecdysozoa</taxon>
        <taxon>Arthropoda</taxon>
        <taxon>Crustacea</taxon>
        <taxon>Multicrustacea</taxon>
        <taxon>Malacostraca</taxon>
        <taxon>Eumalacostraca</taxon>
        <taxon>Eucarida</taxon>
        <taxon>Decapoda</taxon>
        <taxon>Pleocyemata</taxon>
        <taxon>Anomura</taxon>
        <taxon>Galatheoidea</taxon>
        <taxon>Porcellanidae</taxon>
        <taxon>Petrolisthes</taxon>
    </lineage>
</organism>
<feature type="domain" description="CRAL-TRIO" evidence="2">
    <location>
        <begin position="116"/>
        <end position="277"/>
    </location>
</feature>
<dbReference type="GO" id="GO:0016020">
    <property type="term" value="C:membrane"/>
    <property type="evidence" value="ECO:0007669"/>
    <property type="project" value="TreeGrafter"/>
</dbReference>
<dbReference type="EMBL" id="JAWZYT010001103">
    <property type="protein sequence ID" value="KAK4315584.1"/>
    <property type="molecule type" value="Genomic_DNA"/>
</dbReference>
<dbReference type="PANTHER" id="PTHR10174">
    <property type="entry name" value="ALPHA-TOCOPHEROL TRANSFER PROTEIN-RELATED"/>
    <property type="match status" value="1"/>
</dbReference>
<dbReference type="PRINTS" id="PR00180">
    <property type="entry name" value="CRETINALDHBP"/>
</dbReference>